<feature type="transmembrane region" description="Helical" evidence="1">
    <location>
        <begin position="619"/>
        <end position="640"/>
    </location>
</feature>
<dbReference type="InterPro" id="IPR018827">
    <property type="entry name" value="YTP1_C"/>
</dbReference>
<organism evidence="5 6">
    <name type="scientific">Dekkera bruxellensis</name>
    <name type="common">Brettanomyces custersii</name>
    <dbReference type="NCBI Taxonomy" id="5007"/>
    <lineage>
        <taxon>Eukaryota</taxon>
        <taxon>Fungi</taxon>
        <taxon>Dikarya</taxon>
        <taxon>Ascomycota</taxon>
        <taxon>Saccharomycotina</taxon>
        <taxon>Pichiomycetes</taxon>
        <taxon>Pichiales</taxon>
        <taxon>Pichiaceae</taxon>
        <taxon>Brettanomyces</taxon>
    </lineage>
</organism>
<dbReference type="AlphaFoldDB" id="A0A871RG27"/>
<evidence type="ECO:0000259" key="3">
    <source>
        <dbReference type="Pfam" id="PF10348"/>
    </source>
</evidence>
<name>A0A871RG27_DEKBR</name>
<keyword evidence="1" id="KW-0472">Membrane</keyword>
<feature type="transmembrane region" description="Helical" evidence="1">
    <location>
        <begin position="161"/>
        <end position="185"/>
    </location>
</feature>
<feature type="transmembrane region" description="Helical" evidence="1">
    <location>
        <begin position="464"/>
        <end position="484"/>
    </location>
</feature>
<dbReference type="PANTHER" id="PTHR31685">
    <property type="entry name" value="INTEGRAL MEMBRANE PROTEIN (AFU_ORTHOLOGUE AFUA_6G12730)-RELATED"/>
    <property type="match status" value="1"/>
</dbReference>
<keyword evidence="2" id="KW-0732">Signal</keyword>
<evidence type="ECO:0000313" key="5">
    <source>
        <dbReference type="EMBL" id="QOU22688.1"/>
    </source>
</evidence>
<dbReference type="Pfam" id="PF10348">
    <property type="entry name" value="DUF2427"/>
    <property type="match status" value="1"/>
</dbReference>
<dbReference type="OrthoDB" id="4005299at2759"/>
<keyword evidence="1" id="KW-1133">Transmembrane helix</keyword>
<reference evidence="5" key="2">
    <citation type="journal article" name="BMC Genomics">
        <title>New genome assemblies reveal patterns of domestication and adaptation across Brettanomyces (Dekkera) species.</title>
        <authorList>
            <person name="Roach M.J."/>
            <person name="Borneman A.R."/>
        </authorList>
    </citation>
    <scope>NUCLEOTIDE SEQUENCE</scope>
    <source>
        <strain evidence="5">UCD 2041</strain>
    </source>
</reference>
<feature type="chain" id="PRO_5034264172" description="Protein YTP1-like C-terminal domain-containing protein" evidence="2">
    <location>
        <begin position="23"/>
        <end position="652"/>
    </location>
</feature>
<feature type="transmembrane region" description="Helical" evidence="1">
    <location>
        <begin position="326"/>
        <end position="347"/>
    </location>
</feature>
<dbReference type="EMBL" id="CP063137">
    <property type="protein sequence ID" value="QOU22688.1"/>
    <property type="molecule type" value="Genomic_DNA"/>
</dbReference>
<keyword evidence="1" id="KW-0812">Transmembrane</keyword>
<protein>
    <recommendedName>
        <fullName evidence="7">Protein YTP1-like C-terminal domain-containing protein</fullName>
    </recommendedName>
</protein>
<feature type="transmembrane region" description="Helical" evidence="1">
    <location>
        <begin position="99"/>
        <end position="120"/>
    </location>
</feature>
<dbReference type="KEGG" id="bbrx:BRETT_002871"/>
<dbReference type="RefSeq" id="XP_041139181.1">
    <property type="nucleotide sequence ID" value="XM_041281390.1"/>
</dbReference>
<accession>A0A871RG27</accession>
<dbReference type="Pfam" id="PF10355">
    <property type="entry name" value="Ytp1"/>
    <property type="match status" value="1"/>
</dbReference>
<evidence type="ECO:0000313" key="6">
    <source>
        <dbReference type="Proteomes" id="UP000663131"/>
    </source>
</evidence>
<evidence type="ECO:0000256" key="2">
    <source>
        <dbReference type="SAM" id="SignalP"/>
    </source>
</evidence>
<feature type="domain" description="Protein YTP1-like C-terminal" evidence="4">
    <location>
        <begin position="346"/>
        <end position="642"/>
    </location>
</feature>
<feature type="transmembrane region" description="Helical" evidence="1">
    <location>
        <begin position="127"/>
        <end position="149"/>
    </location>
</feature>
<dbReference type="GeneID" id="64574795"/>
<dbReference type="InterPro" id="IPR018825">
    <property type="entry name" value="DUF2427"/>
</dbReference>
<feature type="signal peptide" evidence="2">
    <location>
        <begin position="1"/>
        <end position="22"/>
    </location>
</feature>
<feature type="transmembrane region" description="Helical" evidence="1">
    <location>
        <begin position="549"/>
        <end position="569"/>
    </location>
</feature>
<gene>
    <name evidence="5" type="ORF">BRETT_002871</name>
</gene>
<evidence type="ECO:0000259" key="4">
    <source>
        <dbReference type="Pfam" id="PF10355"/>
    </source>
</evidence>
<dbReference type="Proteomes" id="UP000663131">
    <property type="component" value="Chromosome 9"/>
</dbReference>
<reference evidence="5" key="1">
    <citation type="submission" date="2020-10" db="EMBL/GenBank/DDBJ databases">
        <authorList>
            <person name="Palmer J.M."/>
        </authorList>
    </citation>
    <scope>NUCLEOTIDE SEQUENCE</scope>
    <source>
        <strain evidence="5">UCD 2041</strain>
    </source>
</reference>
<evidence type="ECO:0008006" key="7">
    <source>
        <dbReference type="Google" id="ProtNLM"/>
    </source>
</evidence>
<feature type="domain" description="DUF2427" evidence="3">
    <location>
        <begin position="82"/>
        <end position="183"/>
    </location>
</feature>
<dbReference type="PANTHER" id="PTHR31685:SF3">
    <property type="entry name" value="INTEGRAL MEMBRANE PROTEIN (AFU_ORTHOLOGUE AFUA_6G12730)"/>
    <property type="match status" value="1"/>
</dbReference>
<feature type="transmembrane region" description="Helical" evidence="1">
    <location>
        <begin position="367"/>
        <end position="387"/>
    </location>
</feature>
<evidence type="ECO:0000256" key="1">
    <source>
        <dbReference type="SAM" id="Phobius"/>
    </source>
</evidence>
<proteinExistence type="predicted"/>
<sequence length="652" mass="73204">MRFANLLFNFALASGLALPVSAHEGHEEQHNTPVKAQDLDPTKSFSQIDWETVVPKAHVGHVHGMPIMNKTLTPEEYKYWSQYNTTTYFTVDAPSKFQLWIHIALFIGSFVFVYPFVMIFNNLDSNWYLPALTVHAAITIASTIAYSIFISGAPDLFPNMAYSKMVTGLFVLTIIHYVAAIIYTAKRWLEGGPRNPAASHYISIIQRPQPYQGLGDELEDSEFTRKPIPLAKLNLNSHDKLHSTLNSTGTEQSPSSTLYDHEDDLESLNSVQNANTLGSSLADEDNNEPLIFGANRISTRTGISSRRDTVLGRLFHHPAIEKSVNMFGFISIIIFKILNFGMLFYFLVMLPTGIAGLNLLGKGKRVFNLLAHFIKGGVFFTLGLFSLGRYLGAFGRMGGAWNYSFVTKDEKRHSLWLRIQPKGSMITFEMIESSLILLYGTTNIFLEHLAAAGEAWAAKDLQHVSIAFMYIGAGLCGVITEIQLNKWRRSKFYDQVGDLVDGQDVENVTPGFSPNPFPVFTIFWTGLLMSQHAQASELSTNVHVQWGSLLTYGSFFRGFTFLLMSYYPLKDRYACFRPGKPLTELVTSFCLLCGGLVFMESTDQVIEAMEYRGLTPMFTLNMSVGCTALLMAWIMVLFSFKDMLKKKMYGKD</sequence>